<feature type="compositionally biased region" description="Gly residues" evidence="1">
    <location>
        <begin position="7"/>
        <end position="37"/>
    </location>
</feature>
<evidence type="ECO:0000313" key="3">
    <source>
        <dbReference type="EMBL" id="RVW87004.1"/>
    </source>
</evidence>
<dbReference type="PANTHER" id="PTHR36245">
    <property type="entry name" value="GLYCINE-RICH PROTEIN DOT1-LIKE"/>
    <property type="match status" value="1"/>
</dbReference>
<evidence type="ECO:0000256" key="1">
    <source>
        <dbReference type="SAM" id="MobiDB-lite"/>
    </source>
</evidence>
<organism evidence="3 4">
    <name type="scientific">Vitis vinifera</name>
    <name type="common">Grape</name>
    <dbReference type="NCBI Taxonomy" id="29760"/>
    <lineage>
        <taxon>Eukaryota</taxon>
        <taxon>Viridiplantae</taxon>
        <taxon>Streptophyta</taxon>
        <taxon>Embryophyta</taxon>
        <taxon>Tracheophyta</taxon>
        <taxon>Spermatophyta</taxon>
        <taxon>Magnoliopsida</taxon>
        <taxon>eudicotyledons</taxon>
        <taxon>Gunneridae</taxon>
        <taxon>Pentapetalae</taxon>
        <taxon>rosids</taxon>
        <taxon>Vitales</taxon>
        <taxon>Vitaceae</taxon>
        <taxon>Viteae</taxon>
        <taxon>Vitis</taxon>
    </lineage>
</organism>
<reference evidence="3 4" key="1">
    <citation type="journal article" date="2018" name="PLoS Genet.">
        <title>Population sequencing reveals clonal diversity and ancestral inbreeding in the grapevine cultivar Chardonnay.</title>
        <authorList>
            <person name="Roach M.J."/>
            <person name="Johnson D.L."/>
            <person name="Bohlmann J."/>
            <person name="van Vuuren H.J."/>
            <person name="Jones S.J."/>
            <person name="Pretorius I.S."/>
            <person name="Schmidt S.A."/>
            <person name="Borneman A.R."/>
        </authorList>
    </citation>
    <scope>NUCLEOTIDE SEQUENCE [LARGE SCALE GENOMIC DNA]</scope>
    <source>
        <strain evidence="4">cv. Chardonnay</strain>
        <tissue evidence="3">Leaf</tissue>
    </source>
</reference>
<proteinExistence type="predicted"/>
<evidence type="ECO:0000313" key="4">
    <source>
        <dbReference type="Proteomes" id="UP000288805"/>
    </source>
</evidence>
<keyword evidence="2" id="KW-1133">Transmembrane helix</keyword>
<protein>
    <submittedName>
        <fullName evidence="3">Uncharacterized protein</fullName>
    </submittedName>
</protein>
<feature type="region of interest" description="Disordered" evidence="1">
    <location>
        <begin position="1"/>
        <end position="41"/>
    </location>
</feature>
<accession>A0A438HRC4</accession>
<keyword evidence="2" id="KW-0472">Membrane</keyword>
<gene>
    <name evidence="3" type="ORF">CK203_043545</name>
</gene>
<name>A0A438HRC4_VITVI</name>
<feature type="transmembrane region" description="Helical" evidence="2">
    <location>
        <begin position="87"/>
        <end position="103"/>
    </location>
</feature>
<dbReference type="Proteomes" id="UP000288805">
    <property type="component" value="Unassembled WGS sequence"/>
</dbReference>
<dbReference type="PANTHER" id="PTHR36245:SF5">
    <property type="entry name" value="GLYCINE-RICH PROTEIN DOT1-LIKE"/>
    <property type="match status" value="1"/>
</dbReference>
<evidence type="ECO:0000256" key="2">
    <source>
        <dbReference type="SAM" id="Phobius"/>
    </source>
</evidence>
<comment type="caution">
    <text evidence="3">The sequence shown here is derived from an EMBL/GenBank/DDBJ whole genome shotgun (WGS) entry which is preliminary data.</text>
</comment>
<sequence>MMVVNRRGGGGGHGGGGGGGRGGGGGSSGHGEGGGSNGKAKGLAAAGVVPLYAAGALNHQNYNHQKNPHHHGSNSCTTNYNIGLPQFVFPLFGLSFSLSYLLFPSRVV</sequence>
<dbReference type="AlphaFoldDB" id="A0A438HRC4"/>
<keyword evidence="2" id="KW-0812">Transmembrane</keyword>
<dbReference type="EMBL" id="QGNW01000188">
    <property type="protein sequence ID" value="RVW87004.1"/>
    <property type="molecule type" value="Genomic_DNA"/>
</dbReference>